<dbReference type="EC" id="2.3.1.-" evidence="3"/>
<reference evidence="3 4" key="1">
    <citation type="submission" date="2024-06" db="EMBL/GenBank/DDBJ databases">
        <authorList>
            <person name="Kaempfer P."/>
            <person name="Viver T."/>
        </authorList>
    </citation>
    <scope>NUCLEOTIDE SEQUENCE [LARGE SCALE GENOMIC DNA]</scope>
    <source>
        <strain evidence="3 4">ST-119</strain>
    </source>
</reference>
<proteinExistence type="predicted"/>
<gene>
    <name evidence="3" type="ORF">ABS766_00390</name>
</gene>
<keyword evidence="3" id="KW-0808">Transferase</keyword>
<evidence type="ECO:0000259" key="1">
    <source>
        <dbReference type="PROSITE" id="PS51186"/>
    </source>
</evidence>
<dbReference type="InterPro" id="IPR045057">
    <property type="entry name" value="Gcn5-rel_NAT"/>
</dbReference>
<dbReference type="PROSITE" id="PS51729">
    <property type="entry name" value="GNAT_YJDJ"/>
    <property type="match status" value="1"/>
</dbReference>
<dbReference type="SUPFAM" id="SSF55729">
    <property type="entry name" value="Acyl-CoA N-acyltransferases (Nat)"/>
    <property type="match status" value="1"/>
</dbReference>
<evidence type="ECO:0000313" key="3">
    <source>
        <dbReference type="EMBL" id="MFL9842862.1"/>
    </source>
</evidence>
<dbReference type="RefSeq" id="WP_408083089.1">
    <property type="nucleotide sequence ID" value="NZ_JBELPZ010000001.1"/>
</dbReference>
<dbReference type="PANTHER" id="PTHR31435">
    <property type="entry name" value="PROTEIN NATD1"/>
    <property type="match status" value="1"/>
</dbReference>
<organism evidence="3 4">
    <name type="scientific">Flavobacterium rhizosphaerae</name>
    <dbReference type="NCBI Taxonomy" id="3163298"/>
    <lineage>
        <taxon>Bacteria</taxon>
        <taxon>Pseudomonadati</taxon>
        <taxon>Bacteroidota</taxon>
        <taxon>Flavobacteriia</taxon>
        <taxon>Flavobacteriales</taxon>
        <taxon>Flavobacteriaceae</taxon>
        <taxon>Flavobacterium</taxon>
    </lineage>
</organism>
<dbReference type="Gene3D" id="3.40.630.30">
    <property type="match status" value="1"/>
</dbReference>
<keyword evidence="4" id="KW-1185">Reference proteome</keyword>
<dbReference type="InterPro" id="IPR031165">
    <property type="entry name" value="GNAT_YJDJ"/>
</dbReference>
<evidence type="ECO:0000313" key="4">
    <source>
        <dbReference type="Proteomes" id="UP001629156"/>
    </source>
</evidence>
<dbReference type="Proteomes" id="UP001629156">
    <property type="component" value="Unassembled WGS sequence"/>
</dbReference>
<dbReference type="Pfam" id="PF14542">
    <property type="entry name" value="Acetyltransf_CG"/>
    <property type="match status" value="1"/>
</dbReference>
<dbReference type="InterPro" id="IPR016181">
    <property type="entry name" value="Acyl_CoA_acyltransferase"/>
</dbReference>
<sequence length="97" mass="11027">MATIELEIDDKKHGAFKVYEDGSEIGEMVIGVKDPVLTVYHTEVNKSAEGKGYAKQLLDTMVAYTRENGLEVKPLCPYVHAQFKKHPDVYNDIWLKQ</sequence>
<evidence type="ECO:0000259" key="2">
    <source>
        <dbReference type="PROSITE" id="PS51729"/>
    </source>
</evidence>
<protein>
    <submittedName>
        <fullName evidence="3">GNAT family N-acetyltransferase</fullName>
        <ecNumber evidence="3">2.3.1.-</ecNumber>
    </submittedName>
</protein>
<dbReference type="PROSITE" id="PS51186">
    <property type="entry name" value="GNAT"/>
    <property type="match status" value="1"/>
</dbReference>
<dbReference type="EMBL" id="JBELPZ010000001">
    <property type="protein sequence ID" value="MFL9842862.1"/>
    <property type="molecule type" value="Genomic_DNA"/>
</dbReference>
<name>A0ABW8YSC1_9FLAO</name>
<feature type="domain" description="N-acetyltransferase" evidence="2">
    <location>
        <begin position="8"/>
        <end position="95"/>
    </location>
</feature>
<feature type="domain" description="N-acetyltransferase" evidence="1">
    <location>
        <begin position="1"/>
        <end position="97"/>
    </location>
</feature>
<keyword evidence="3" id="KW-0012">Acyltransferase</keyword>
<accession>A0ABW8YSC1</accession>
<dbReference type="InterPro" id="IPR000182">
    <property type="entry name" value="GNAT_dom"/>
</dbReference>
<comment type="caution">
    <text evidence="3">The sequence shown here is derived from an EMBL/GenBank/DDBJ whole genome shotgun (WGS) entry which is preliminary data.</text>
</comment>
<dbReference type="PANTHER" id="PTHR31435:SF10">
    <property type="entry name" value="BSR4717 PROTEIN"/>
    <property type="match status" value="1"/>
</dbReference>
<dbReference type="GO" id="GO:0016746">
    <property type="term" value="F:acyltransferase activity"/>
    <property type="evidence" value="ECO:0007669"/>
    <property type="project" value="UniProtKB-KW"/>
</dbReference>